<protein>
    <submittedName>
        <fullName evidence="1">Uncharacterized protein</fullName>
    </submittedName>
</protein>
<keyword evidence="2" id="KW-1185">Reference proteome</keyword>
<evidence type="ECO:0000313" key="2">
    <source>
        <dbReference type="Proteomes" id="UP000828251"/>
    </source>
</evidence>
<dbReference type="Proteomes" id="UP000828251">
    <property type="component" value="Unassembled WGS sequence"/>
</dbReference>
<organism evidence="1 2">
    <name type="scientific">Gossypium stocksii</name>
    <dbReference type="NCBI Taxonomy" id="47602"/>
    <lineage>
        <taxon>Eukaryota</taxon>
        <taxon>Viridiplantae</taxon>
        <taxon>Streptophyta</taxon>
        <taxon>Embryophyta</taxon>
        <taxon>Tracheophyta</taxon>
        <taxon>Spermatophyta</taxon>
        <taxon>Magnoliopsida</taxon>
        <taxon>eudicotyledons</taxon>
        <taxon>Gunneridae</taxon>
        <taxon>Pentapetalae</taxon>
        <taxon>rosids</taxon>
        <taxon>malvids</taxon>
        <taxon>Malvales</taxon>
        <taxon>Malvaceae</taxon>
        <taxon>Malvoideae</taxon>
        <taxon>Gossypium</taxon>
    </lineage>
</organism>
<dbReference type="AlphaFoldDB" id="A0A9D3W2T0"/>
<dbReference type="PANTHER" id="PTHR32108:SF5">
    <property type="entry name" value="DYNACTIN SUBUNIT 1-LIKE"/>
    <property type="match status" value="1"/>
</dbReference>
<sequence length="142" mass="16347">MQVQPPLLEKEIAMLFINTLKALFINHMMGSATKSFSNIVMSSEIIKNAKRCGKIEVEENAKKSAPRKKENEVNNVSVYNKGYSKPNIVSQLRMVTTGHQGLPRKESNTRQNKEKLQFMPILMTYRELYQNLFDTRVDHLST</sequence>
<evidence type="ECO:0000313" key="1">
    <source>
        <dbReference type="EMBL" id="KAH1107692.1"/>
    </source>
</evidence>
<reference evidence="1 2" key="1">
    <citation type="journal article" date="2021" name="Plant Biotechnol. J.">
        <title>Multi-omics assisted identification of the key and species-specific regulatory components of drought-tolerant mechanisms in Gossypium stocksii.</title>
        <authorList>
            <person name="Yu D."/>
            <person name="Ke L."/>
            <person name="Zhang D."/>
            <person name="Wu Y."/>
            <person name="Sun Y."/>
            <person name="Mei J."/>
            <person name="Sun J."/>
            <person name="Sun Y."/>
        </authorList>
    </citation>
    <scope>NUCLEOTIDE SEQUENCE [LARGE SCALE GENOMIC DNA]</scope>
    <source>
        <strain evidence="2">cv. E1</strain>
        <tissue evidence="1">Leaf</tissue>
    </source>
</reference>
<proteinExistence type="predicted"/>
<dbReference type="PANTHER" id="PTHR32108">
    <property type="entry name" value="DNA-DIRECTED RNA POLYMERASE SUBUNIT ALPHA"/>
    <property type="match status" value="1"/>
</dbReference>
<gene>
    <name evidence="1" type="ORF">J1N35_011460</name>
</gene>
<name>A0A9D3W2T0_9ROSI</name>
<accession>A0A9D3W2T0</accession>
<dbReference type="OrthoDB" id="999492at2759"/>
<dbReference type="EMBL" id="JAIQCV010000004">
    <property type="protein sequence ID" value="KAH1107692.1"/>
    <property type="molecule type" value="Genomic_DNA"/>
</dbReference>
<comment type="caution">
    <text evidence="1">The sequence shown here is derived from an EMBL/GenBank/DDBJ whole genome shotgun (WGS) entry which is preliminary data.</text>
</comment>